<feature type="region of interest" description="Disordered" evidence="1">
    <location>
        <begin position="426"/>
        <end position="445"/>
    </location>
</feature>
<dbReference type="PANTHER" id="PTHR31286:SF55">
    <property type="entry name" value="DUF4283 DOMAIN-CONTAINING PROTEIN"/>
    <property type="match status" value="1"/>
</dbReference>
<organism evidence="3 4">
    <name type="scientific">Arabis alpina</name>
    <name type="common">Alpine rock-cress</name>
    <dbReference type="NCBI Taxonomy" id="50452"/>
    <lineage>
        <taxon>Eukaryota</taxon>
        <taxon>Viridiplantae</taxon>
        <taxon>Streptophyta</taxon>
        <taxon>Embryophyta</taxon>
        <taxon>Tracheophyta</taxon>
        <taxon>Spermatophyta</taxon>
        <taxon>Magnoliopsida</taxon>
        <taxon>eudicotyledons</taxon>
        <taxon>Gunneridae</taxon>
        <taxon>Pentapetalae</taxon>
        <taxon>rosids</taxon>
        <taxon>malvids</taxon>
        <taxon>Brassicales</taxon>
        <taxon>Brassicaceae</taxon>
        <taxon>Arabideae</taxon>
        <taxon>Arabis</taxon>
    </lineage>
</organism>
<dbReference type="Proteomes" id="UP000029120">
    <property type="component" value="Chromosome 7"/>
</dbReference>
<dbReference type="InterPro" id="IPR025558">
    <property type="entry name" value="DUF4283"/>
</dbReference>
<dbReference type="OrthoDB" id="1112563at2759"/>
<dbReference type="eggNOG" id="KOG1075">
    <property type="taxonomic scope" value="Eukaryota"/>
</dbReference>
<feature type="region of interest" description="Disordered" evidence="1">
    <location>
        <begin position="458"/>
        <end position="483"/>
    </location>
</feature>
<evidence type="ECO:0000313" key="4">
    <source>
        <dbReference type="Proteomes" id="UP000029120"/>
    </source>
</evidence>
<feature type="region of interest" description="Disordered" evidence="1">
    <location>
        <begin position="392"/>
        <end position="415"/>
    </location>
</feature>
<feature type="compositionally biased region" description="Gly residues" evidence="1">
    <location>
        <begin position="474"/>
        <end position="483"/>
    </location>
</feature>
<reference evidence="4" key="1">
    <citation type="journal article" date="2015" name="Nat. Plants">
        <title>Genome expansion of Arabis alpina linked with retrotransposition and reduced symmetric DNA methylation.</title>
        <authorList>
            <person name="Willing E.M."/>
            <person name="Rawat V."/>
            <person name="Mandakova T."/>
            <person name="Maumus F."/>
            <person name="James G.V."/>
            <person name="Nordstroem K.J."/>
            <person name="Becker C."/>
            <person name="Warthmann N."/>
            <person name="Chica C."/>
            <person name="Szarzynska B."/>
            <person name="Zytnicki M."/>
            <person name="Albani M.C."/>
            <person name="Kiefer C."/>
            <person name="Bergonzi S."/>
            <person name="Castaings L."/>
            <person name="Mateos J.L."/>
            <person name="Berns M.C."/>
            <person name="Bujdoso N."/>
            <person name="Piofczyk T."/>
            <person name="de Lorenzo L."/>
            <person name="Barrero-Sicilia C."/>
            <person name="Mateos I."/>
            <person name="Piednoel M."/>
            <person name="Hagmann J."/>
            <person name="Chen-Min-Tao R."/>
            <person name="Iglesias-Fernandez R."/>
            <person name="Schuster S.C."/>
            <person name="Alonso-Blanco C."/>
            <person name="Roudier F."/>
            <person name="Carbonero P."/>
            <person name="Paz-Ares J."/>
            <person name="Davis S.J."/>
            <person name="Pecinka A."/>
            <person name="Quesneville H."/>
            <person name="Colot V."/>
            <person name="Lysak M.A."/>
            <person name="Weigel D."/>
            <person name="Coupland G."/>
            <person name="Schneeberger K."/>
        </authorList>
    </citation>
    <scope>NUCLEOTIDE SEQUENCE [LARGE SCALE GENOMIC DNA]</scope>
    <source>
        <strain evidence="4">cv. Pajares</strain>
    </source>
</reference>
<dbReference type="EMBL" id="CM002875">
    <property type="protein sequence ID" value="KFK29045.1"/>
    <property type="molecule type" value="Genomic_DNA"/>
</dbReference>
<dbReference type="OMA" id="HSINRCK"/>
<dbReference type="PANTHER" id="PTHR31286">
    <property type="entry name" value="GLYCINE-RICH CELL WALL STRUCTURAL PROTEIN 1.8-LIKE"/>
    <property type="match status" value="1"/>
</dbReference>
<accession>A0A087GGP3</accession>
<proteinExistence type="predicted"/>
<protein>
    <recommendedName>
        <fullName evidence="2">DUF4283 domain-containing protein</fullName>
    </recommendedName>
</protein>
<keyword evidence="4" id="KW-1185">Reference proteome</keyword>
<name>A0A087GGP3_ARAAL</name>
<evidence type="ECO:0000313" key="3">
    <source>
        <dbReference type="EMBL" id="KFK29045.1"/>
    </source>
</evidence>
<feature type="domain" description="DUF4283" evidence="2">
    <location>
        <begin position="138"/>
        <end position="220"/>
    </location>
</feature>
<dbReference type="Gramene" id="KFK29045">
    <property type="protein sequence ID" value="KFK29045"/>
    <property type="gene ID" value="AALP_AA7G081500"/>
</dbReference>
<dbReference type="InterPro" id="IPR040256">
    <property type="entry name" value="At4g02000-like"/>
</dbReference>
<dbReference type="Pfam" id="PF14111">
    <property type="entry name" value="DUF4283"/>
    <property type="match status" value="1"/>
</dbReference>
<feature type="compositionally biased region" description="Basic residues" evidence="1">
    <location>
        <begin position="351"/>
        <end position="365"/>
    </location>
</feature>
<feature type="region of interest" description="Disordered" evidence="1">
    <location>
        <begin position="345"/>
        <end position="380"/>
    </location>
</feature>
<sequence>METPVAVLQVDTAPISPSPVQDGSLLPVVGTSVPSSDSTMTGPVPEIASPVVDPELLVTKSSAREAKDTGAAPIAVDAVNIAVQVPAAAQVPKKLIDSWCSLVKGTAKPLHKKGKAFTLDSGEACVLIPNSIIERNRSSWDCFVLGQFYSDPPSQGTLHNIVNGIWSKQYKDISVSKMEGHSFLFRIPNKLTRTRVISQRLWQIQGQTMFVDSWEPGVVPVKPELTFAPIWLELRKVPFQFFHEEGLESIARLVGEPKFLHPSAANKTNLEVAKVFTIIDPRRPLPEAVNVQFESGEIARVLVSSPWMPPICELCKEIGHNVKRCHKGPRLCNVCKSRHLVGGGCTDVPKNHSKDKKTRRGRSRSKVWSEKKQDKQPIGTVQVVPYANSGLGSSKDFAKGESSLPSLRENPPEPGIALQANSMVVAGTSSTSSEAEVDSSDVSSYEFDDEEYGAFLEVNKRGKNKPVKWQSGMKGTGGKGPKH</sequence>
<evidence type="ECO:0000256" key="1">
    <source>
        <dbReference type="SAM" id="MobiDB-lite"/>
    </source>
</evidence>
<dbReference type="AlphaFoldDB" id="A0A087GGP3"/>
<feature type="compositionally biased region" description="Low complexity" evidence="1">
    <location>
        <begin position="428"/>
        <end position="445"/>
    </location>
</feature>
<evidence type="ECO:0000259" key="2">
    <source>
        <dbReference type="Pfam" id="PF14111"/>
    </source>
</evidence>
<gene>
    <name evidence="3" type="ordered locus">AALP_Aa7g081500</name>
</gene>